<dbReference type="PROSITE" id="PS00134">
    <property type="entry name" value="TRYPSIN_HIS"/>
    <property type="match status" value="1"/>
</dbReference>
<dbReference type="PRINTS" id="PR00722">
    <property type="entry name" value="CHYMOTRYPSIN"/>
</dbReference>
<dbReference type="InterPro" id="IPR018114">
    <property type="entry name" value="TRYPSIN_HIS"/>
</dbReference>
<evidence type="ECO:0000256" key="1">
    <source>
        <dbReference type="ARBA" id="ARBA00023157"/>
    </source>
</evidence>
<dbReference type="InterPro" id="IPR043504">
    <property type="entry name" value="Peptidase_S1_PA_chymotrypsin"/>
</dbReference>
<dbReference type="Proteomes" id="UP000675881">
    <property type="component" value="Chromosome 11"/>
</dbReference>
<protein>
    <submittedName>
        <fullName evidence="3">(salmon louse) hypothetical protein</fullName>
    </submittedName>
</protein>
<dbReference type="Pfam" id="PF00089">
    <property type="entry name" value="Trypsin"/>
    <property type="match status" value="1"/>
</dbReference>
<gene>
    <name evidence="3" type="ORF">LSAA_3245</name>
</gene>
<reference evidence="3" key="1">
    <citation type="submission" date="2021-02" db="EMBL/GenBank/DDBJ databases">
        <authorList>
            <person name="Bekaert M."/>
        </authorList>
    </citation>
    <scope>NUCLEOTIDE SEQUENCE</scope>
    <source>
        <strain evidence="3">IoA-00</strain>
    </source>
</reference>
<proteinExistence type="inferred from homology"/>
<evidence type="ECO:0000313" key="4">
    <source>
        <dbReference type="Proteomes" id="UP000675881"/>
    </source>
</evidence>
<dbReference type="GO" id="GO:0004252">
    <property type="term" value="F:serine-type endopeptidase activity"/>
    <property type="evidence" value="ECO:0007669"/>
    <property type="project" value="InterPro"/>
</dbReference>
<dbReference type="Gene3D" id="2.40.10.10">
    <property type="entry name" value="Trypsin-like serine proteases"/>
    <property type="match status" value="1"/>
</dbReference>
<accession>A0A7R8CFS5</accession>
<organism evidence="3 4">
    <name type="scientific">Lepeophtheirus salmonis</name>
    <name type="common">Salmon louse</name>
    <name type="synonym">Caligus salmonis</name>
    <dbReference type="NCBI Taxonomy" id="72036"/>
    <lineage>
        <taxon>Eukaryota</taxon>
        <taxon>Metazoa</taxon>
        <taxon>Ecdysozoa</taxon>
        <taxon>Arthropoda</taxon>
        <taxon>Crustacea</taxon>
        <taxon>Multicrustacea</taxon>
        <taxon>Hexanauplia</taxon>
        <taxon>Copepoda</taxon>
        <taxon>Siphonostomatoida</taxon>
        <taxon>Caligidae</taxon>
        <taxon>Lepeophtheirus</taxon>
    </lineage>
</organism>
<comment type="similarity">
    <text evidence="2">Belongs to the peptidase S1 family. CLIP subfamily.</text>
</comment>
<keyword evidence="4" id="KW-1185">Reference proteome</keyword>
<keyword evidence="1" id="KW-1015">Disulfide bond</keyword>
<sequence>MRYFDKVNSISSTTAFHQNPSLENAFLVNEKICSGTLIHPDWVITAAHCIGNTYYGVVSKQLSKFGDTIYNFEEEDHVFPVNVIGTNFRTLEEPKHTKNITLSQFSWGWRNAIQIICDKGFINESLSWKGNDFCLIKLSNKEHTKPKGHIIPACLPLKDSMDLDSTGTYYTAGYGHRKMSFCMTDNRGPEKFALCNTEDHCREMQQTTSCRISFEYEKKNHRTCLKDVPNPSHRDKRCAILLNAFKDKDRPIHLFDERDDYLTTCYPNIKGIGWCGIRDVGSVDSYVRDVCDEMLGANLRVEQPHIKVEEFTGSKEKYSVFCAGQTHKYHYEMDSFFKKSSSGSFTEVNSTNERIDKLLKMNQFTKEYLKGGPNCFGDSGGPIWKYSTIKKSRKVGPVLGKESANDKGEWREETASSVVFLNSVLFNYLRPGNSTESRLLLRSAGVVQ</sequence>
<evidence type="ECO:0000313" key="3">
    <source>
        <dbReference type="EMBL" id="CAF2805150.1"/>
    </source>
</evidence>
<evidence type="ECO:0000256" key="2">
    <source>
        <dbReference type="ARBA" id="ARBA00024195"/>
    </source>
</evidence>
<dbReference type="PANTHER" id="PTHR24256">
    <property type="entry name" value="TRYPTASE-RELATED"/>
    <property type="match status" value="1"/>
</dbReference>
<dbReference type="EMBL" id="HG994590">
    <property type="protein sequence ID" value="CAF2805150.1"/>
    <property type="molecule type" value="Genomic_DNA"/>
</dbReference>
<dbReference type="InterPro" id="IPR001254">
    <property type="entry name" value="Trypsin_dom"/>
</dbReference>
<dbReference type="InterPro" id="IPR051487">
    <property type="entry name" value="Ser/Thr_Proteases_Immune/Dev"/>
</dbReference>
<dbReference type="OrthoDB" id="5597713at2759"/>
<dbReference type="PROSITE" id="PS50240">
    <property type="entry name" value="TRYPSIN_DOM"/>
    <property type="match status" value="1"/>
</dbReference>
<dbReference type="GO" id="GO:0006508">
    <property type="term" value="P:proteolysis"/>
    <property type="evidence" value="ECO:0007669"/>
    <property type="project" value="InterPro"/>
</dbReference>
<dbReference type="AlphaFoldDB" id="A0A7R8CFS5"/>
<dbReference type="InterPro" id="IPR009003">
    <property type="entry name" value="Peptidase_S1_PA"/>
</dbReference>
<dbReference type="InterPro" id="IPR001314">
    <property type="entry name" value="Peptidase_S1A"/>
</dbReference>
<dbReference type="SMART" id="SM00020">
    <property type="entry name" value="Tryp_SPc"/>
    <property type="match status" value="1"/>
</dbReference>
<name>A0A7R8CFS5_LEPSM</name>
<dbReference type="SUPFAM" id="SSF50494">
    <property type="entry name" value="Trypsin-like serine proteases"/>
    <property type="match status" value="1"/>
</dbReference>